<keyword evidence="3 7" id="KW-0812">Transmembrane</keyword>
<dbReference type="Pfam" id="PF04138">
    <property type="entry name" value="GtrA_DPMS_TM"/>
    <property type="match status" value="1"/>
</dbReference>
<evidence type="ECO:0000256" key="3">
    <source>
        <dbReference type="ARBA" id="ARBA00022692"/>
    </source>
</evidence>
<gene>
    <name evidence="9" type="ORF">NITFAB_1203</name>
</gene>
<feature type="domain" description="GtrA/DPMS transmembrane" evidence="8">
    <location>
        <begin position="161"/>
        <end position="274"/>
    </location>
</feature>
<keyword evidence="4 7" id="KW-1133">Transmembrane helix</keyword>
<evidence type="ECO:0000259" key="8">
    <source>
        <dbReference type="Pfam" id="PF04138"/>
    </source>
</evidence>
<accession>A0A2X0QTW3</accession>
<dbReference type="GO" id="GO:0005886">
    <property type="term" value="C:plasma membrane"/>
    <property type="evidence" value="ECO:0007669"/>
    <property type="project" value="TreeGrafter"/>
</dbReference>
<feature type="compositionally biased region" description="Basic residues" evidence="6">
    <location>
        <begin position="1"/>
        <end position="20"/>
    </location>
</feature>
<feature type="transmembrane region" description="Helical" evidence="7">
    <location>
        <begin position="225"/>
        <end position="244"/>
    </location>
</feature>
<keyword evidence="5 7" id="KW-0472">Membrane</keyword>
<proteinExistence type="inferred from homology"/>
<dbReference type="AlphaFoldDB" id="A0A2X0QTW3"/>
<name>A0A2X0QTW3_9PROT</name>
<evidence type="ECO:0000256" key="5">
    <source>
        <dbReference type="ARBA" id="ARBA00023136"/>
    </source>
</evidence>
<evidence type="ECO:0000256" key="6">
    <source>
        <dbReference type="SAM" id="MobiDB-lite"/>
    </source>
</evidence>
<dbReference type="EMBL" id="LS423452">
    <property type="protein sequence ID" value="SPS05613.1"/>
    <property type="molecule type" value="Genomic_DNA"/>
</dbReference>
<dbReference type="PANTHER" id="PTHR38459">
    <property type="entry name" value="PROPHAGE BACTOPRENOL-LINKED GLUCOSE TRANSLOCASE HOMOLOG"/>
    <property type="match status" value="1"/>
</dbReference>
<organism evidence="9">
    <name type="scientific">Candidatus Nitrotoga fabula</name>
    <dbReference type="NCBI Taxonomy" id="2182327"/>
    <lineage>
        <taxon>Bacteria</taxon>
        <taxon>Pseudomonadati</taxon>
        <taxon>Pseudomonadota</taxon>
        <taxon>Betaproteobacteria</taxon>
        <taxon>Nitrosomonadales</taxon>
        <taxon>Gallionellaceae</taxon>
        <taxon>Candidatus Nitrotoga</taxon>
    </lineage>
</organism>
<feature type="transmembrane region" description="Helical" evidence="7">
    <location>
        <begin position="186"/>
        <end position="205"/>
    </location>
</feature>
<dbReference type="InterPro" id="IPR007267">
    <property type="entry name" value="GtrA_DPMS_TM"/>
</dbReference>
<evidence type="ECO:0000256" key="2">
    <source>
        <dbReference type="ARBA" id="ARBA00009399"/>
    </source>
</evidence>
<comment type="similarity">
    <text evidence="2">Belongs to the GtrA family.</text>
</comment>
<evidence type="ECO:0000256" key="4">
    <source>
        <dbReference type="ARBA" id="ARBA00022989"/>
    </source>
</evidence>
<reference evidence="9" key="1">
    <citation type="submission" date="2018-05" db="EMBL/GenBank/DDBJ databases">
        <authorList>
            <person name="Lanie J.A."/>
            <person name="Ng W.-L."/>
            <person name="Kazmierczak K.M."/>
            <person name="Andrzejewski T.M."/>
            <person name="Davidsen T.M."/>
            <person name="Wayne K.J."/>
            <person name="Tettelin H."/>
            <person name="Glass J.I."/>
            <person name="Rusch D."/>
            <person name="Podicherti R."/>
            <person name="Tsui H.-C.T."/>
            <person name="Winkler M.E."/>
        </authorList>
    </citation>
    <scope>NUCLEOTIDE SEQUENCE</scope>
    <source>
        <strain evidence="9">KNB</strain>
    </source>
</reference>
<comment type="subcellular location">
    <subcellularLocation>
        <location evidence="1">Membrane</location>
        <topology evidence="1">Multi-pass membrane protein</topology>
    </subcellularLocation>
</comment>
<evidence type="ECO:0000256" key="7">
    <source>
        <dbReference type="SAM" id="Phobius"/>
    </source>
</evidence>
<sequence>MLPKKPGHLHHHTTGNRYRHGAIEQPTQKTTWNFDPQSGIFQVGRCTLNLNPRNVEAAYNIFISDTKSFCNPTDSFLTGVFQCYLQQSQQHLILREISSFPDKLAQAHVLRIIGIDSVGDVVYSGGYSKTINFIIGTNLIVSGVNGVEFFMSQVSQSSFLRFLLVGGSATLFHYTIMAALIYFQNITAGVASATGYMISIFYNYYANAHFTFGGSHSHARSLPRFFFTALVGLGINQIVLLAGINFSMPIVISQLIGTATVLVWNYLVNATWTFSRRDFQ</sequence>
<feature type="transmembrane region" description="Helical" evidence="7">
    <location>
        <begin position="159"/>
        <end position="180"/>
    </location>
</feature>
<protein>
    <recommendedName>
        <fullName evidence="8">GtrA/DPMS transmembrane domain-containing protein</fullName>
    </recommendedName>
</protein>
<dbReference type="InterPro" id="IPR051401">
    <property type="entry name" value="GtrA_CellWall_Glycosyl"/>
</dbReference>
<dbReference type="GO" id="GO:0000271">
    <property type="term" value="P:polysaccharide biosynthetic process"/>
    <property type="evidence" value="ECO:0007669"/>
    <property type="project" value="InterPro"/>
</dbReference>
<feature type="transmembrane region" description="Helical" evidence="7">
    <location>
        <begin position="250"/>
        <end position="268"/>
    </location>
</feature>
<dbReference type="PANTHER" id="PTHR38459:SF1">
    <property type="entry name" value="PROPHAGE BACTOPRENOL-LINKED GLUCOSE TRANSLOCASE HOMOLOG"/>
    <property type="match status" value="1"/>
</dbReference>
<evidence type="ECO:0000256" key="1">
    <source>
        <dbReference type="ARBA" id="ARBA00004141"/>
    </source>
</evidence>
<evidence type="ECO:0000313" key="9">
    <source>
        <dbReference type="EMBL" id="SPS05613.1"/>
    </source>
</evidence>
<feature type="region of interest" description="Disordered" evidence="6">
    <location>
        <begin position="1"/>
        <end position="22"/>
    </location>
</feature>